<dbReference type="Gene3D" id="1.10.3210.10">
    <property type="entry name" value="Hypothetical protein af1432"/>
    <property type="match status" value="1"/>
</dbReference>
<dbReference type="Proteomes" id="UP000235916">
    <property type="component" value="Unassembled WGS sequence"/>
</dbReference>
<reference evidence="1 2" key="1">
    <citation type="submission" date="2018-01" db="EMBL/GenBank/DDBJ databases">
        <title>Draft genome sequence of Paucibacter aquatile CR182 isolated from freshwater of the Nakdong River.</title>
        <authorList>
            <person name="Choi A."/>
            <person name="Chung E.J."/>
        </authorList>
    </citation>
    <scope>NUCLEOTIDE SEQUENCE [LARGE SCALE GENOMIC DNA]</scope>
    <source>
        <strain evidence="1 2">CR182</strain>
    </source>
</reference>
<keyword evidence="2" id="KW-1185">Reference proteome</keyword>
<protein>
    <submittedName>
        <fullName evidence="1">Phosphohydrolase</fullName>
    </submittedName>
</protein>
<dbReference type="Pfam" id="PF13487">
    <property type="entry name" value="HD_5"/>
    <property type="match status" value="1"/>
</dbReference>
<dbReference type="AlphaFoldDB" id="A0A2N8KWH8"/>
<gene>
    <name evidence="1" type="ORF">C1O66_09980</name>
</gene>
<dbReference type="OrthoDB" id="9774747at2"/>
<comment type="caution">
    <text evidence="1">The sequence shown here is derived from an EMBL/GenBank/DDBJ whole genome shotgun (WGS) entry which is preliminary data.</text>
</comment>
<evidence type="ECO:0000313" key="2">
    <source>
        <dbReference type="Proteomes" id="UP000235916"/>
    </source>
</evidence>
<sequence length="371" mass="40849">MQLLKLVAKQLTVGEPLPFNVRDELGSLLLACGQVLRSDAQLEMLLGRGMYADVEEIRALAAGRKVAVATPTVFARWNQLPWALDVLLKNVSVEAGFVAACEELAQELIRLVQRDPDVALFQATRQESHQLRNYGLTHAMFVATGVLLLAQRLGWSEARQLTAVQAALTMNLSIVDLQGRFAVHGRMTEEQRAQLRAHPDTAEAQLRAAGVEDEEWLQAVREHHEHADGQGYPRGLSQVSELAELLRLMDVFMAKISRRESRPALAVKEAERQAYALMPGSPFVAALVKEVGIYPPGELVNLASGERAVVIRRGASMSTPLVAALTDRKGLPITQTPKRDCAQREFSIAALESDKTLVSRVPLERLYGLLT</sequence>
<dbReference type="GO" id="GO:0016787">
    <property type="term" value="F:hydrolase activity"/>
    <property type="evidence" value="ECO:0007669"/>
    <property type="project" value="UniProtKB-KW"/>
</dbReference>
<dbReference type="PANTHER" id="PTHR43155:SF2">
    <property type="entry name" value="CYCLIC DI-GMP PHOSPHODIESTERASE PA4108"/>
    <property type="match status" value="1"/>
</dbReference>
<organism evidence="1 2">
    <name type="scientific">Kinneretia aquatilis</name>
    <dbReference type="NCBI Taxonomy" id="2070761"/>
    <lineage>
        <taxon>Bacteria</taxon>
        <taxon>Pseudomonadati</taxon>
        <taxon>Pseudomonadota</taxon>
        <taxon>Betaproteobacteria</taxon>
        <taxon>Burkholderiales</taxon>
        <taxon>Sphaerotilaceae</taxon>
        <taxon>Roseateles</taxon>
    </lineage>
</organism>
<dbReference type="InterPro" id="IPR003607">
    <property type="entry name" value="HD/PDEase_dom"/>
</dbReference>
<dbReference type="PANTHER" id="PTHR43155">
    <property type="entry name" value="CYCLIC DI-GMP PHOSPHODIESTERASE PA4108-RELATED"/>
    <property type="match status" value="1"/>
</dbReference>
<name>A0A2N8KWH8_9BURK</name>
<dbReference type="RefSeq" id="WP_102767738.1">
    <property type="nucleotide sequence ID" value="NZ_POSP01000003.1"/>
</dbReference>
<proteinExistence type="predicted"/>
<evidence type="ECO:0000313" key="1">
    <source>
        <dbReference type="EMBL" id="PND37819.1"/>
    </source>
</evidence>
<dbReference type="CDD" id="cd00077">
    <property type="entry name" value="HDc"/>
    <property type="match status" value="1"/>
</dbReference>
<accession>A0A2N8KWH8</accession>
<dbReference type="EMBL" id="POSP01000003">
    <property type="protein sequence ID" value="PND37819.1"/>
    <property type="molecule type" value="Genomic_DNA"/>
</dbReference>
<keyword evidence="1" id="KW-0378">Hydrolase</keyword>
<dbReference type="SUPFAM" id="SSF109604">
    <property type="entry name" value="HD-domain/PDEase-like"/>
    <property type="match status" value="1"/>
</dbReference>